<protein>
    <recommendedName>
        <fullName evidence="7">Peptidase S1 domain-containing protein</fullName>
    </recommendedName>
</protein>
<dbReference type="GO" id="GO:0004252">
    <property type="term" value="F:serine-type endopeptidase activity"/>
    <property type="evidence" value="ECO:0007669"/>
    <property type="project" value="InterPro"/>
</dbReference>
<dbReference type="SUPFAM" id="SSF50494">
    <property type="entry name" value="Trypsin-like serine proteases"/>
    <property type="match status" value="1"/>
</dbReference>
<keyword evidence="4" id="KW-0720">Serine protease</keyword>
<dbReference type="GO" id="GO:0006508">
    <property type="term" value="P:proteolysis"/>
    <property type="evidence" value="ECO:0007669"/>
    <property type="project" value="UniProtKB-KW"/>
</dbReference>
<feature type="chain" id="PRO_5044561574" description="Peptidase S1 domain-containing protein" evidence="6">
    <location>
        <begin position="22"/>
        <end position="257"/>
    </location>
</feature>
<gene>
    <name evidence="8" type="primary">101899390</name>
</gene>
<dbReference type="EnsemblMetazoa" id="MDOA013659-RA">
    <property type="protein sequence ID" value="MDOA013659-PA"/>
    <property type="gene ID" value="MDOA013659"/>
</dbReference>
<evidence type="ECO:0000313" key="8">
    <source>
        <dbReference type="EnsemblMetazoa" id="MDOA013659-PA"/>
    </source>
</evidence>
<dbReference type="VEuPathDB" id="VectorBase:MDOMA2_002923"/>
<evidence type="ECO:0000256" key="2">
    <source>
        <dbReference type="ARBA" id="ARBA00022670"/>
    </source>
</evidence>
<dbReference type="OrthoDB" id="60866at2759"/>
<dbReference type="PANTHER" id="PTHR24276">
    <property type="entry name" value="POLYSERASE-RELATED"/>
    <property type="match status" value="1"/>
</dbReference>
<dbReference type="eggNOG" id="KOG3627">
    <property type="taxonomic scope" value="Eukaryota"/>
</dbReference>
<evidence type="ECO:0000256" key="6">
    <source>
        <dbReference type="SAM" id="SignalP"/>
    </source>
</evidence>
<keyword evidence="2" id="KW-0645">Protease</keyword>
<evidence type="ECO:0000256" key="4">
    <source>
        <dbReference type="ARBA" id="ARBA00022825"/>
    </source>
</evidence>
<accession>A0A1I8NC12</accession>
<dbReference type="Pfam" id="PF00089">
    <property type="entry name" value="Trypsin"/>
    <property type="match status" value="1"/>
</dbReference>
<evidence type="ECO:0000259" key="7">
    <source>
        <dbReference type="PROSITE" id="PS50240"/>
    </source>
</evidence>
<dbReference type="SMART" id="SM00020">
    <property type="entry name" value="Tryp_SPc"/>
    <property type="match status" value="1"/>
</dbReference>
<dbReference type="PANTHER" id="PTHR24276:SF91">
    <property type="entry name" value="AT26814P-RELATED"/>
    <property type="match status" value="1"/>
</dbReference>
<keyword evidence="3" id="KW-0378">Hydrolase</keyword>
<feature type="signal peptide" evidence="6">
    <location>
        <begin position="1"/>
        <end position="21"/>
    </location>
</feature>
<feature type="domain" description="Peptidase S1" evidence="7">
    <location>
        <begin position="27"/>
        <end position="255"/>
    </location>
</feature>
<organism evidence="8">
    <name type="scientific">Musca domestica</name>
    <name type="common">House fly</name>
    <dbReference type="NCBI Taxonomy" id="7370"/>
    <lineage>
        <taxon>Eukaryota</taxon>
        <taxon>Metazoa</taxon>
        <taxon>Ecdysozoa</taxon>
        <taxon>Arthropoda</taxon>
        <taxon>Hexapoda</taxon>
        <taxon>Insecta</taxon>
        <taxon>Pterygota</taxon>
        <taxon>Neoptera</taxon>
        <taxon>Endopterygota</taxon>
        <taxon>Diptera</taxon>
        <taxon>Brachycera</taxon>
        <taxon>Muscomorpha</taxon>
        <taxon>Muscoidea</taxon>
        <taxon>Muscidae</taxon>
        <taxon>Musca</taxon>
    </lineage>
</organism>
<dbReference type="InterPro" id="IPR009003">
    <property type="entry name" value="Peptidase_S1_PA"/>
</dbReference>
<dbReference type="InterPro" id="IPR001314">
    <property type="entry name" value="Peptidase_S1A"/>
</dbReference>
<dbReference type="PROSITE" id="PS50240">
    <property type="entry name" value="TRYPSIN_DOM"/>
    <property type="match status" value="1"/>
</dbReference>
<dbReference type="VEuPathDB" id="VectorBase:MDOA013659"/>
<dbReference type="InterPro" id="IPR043504">
    <property type="entry name" value="Peptidase_S1_PA_chymotrypsin"/>
</dbReference>
<keyword evidence="6" id="KW-0732">Signal</keyword>
<dbReference type="InterPro" id="IPR050430">
    <property type="entry name" value="Peptidase_S1"/>
</dbReference>
<dbReference type="FunFam" id="2.40.10.10:FF:000034">
    <property type="entry name" value="Eupolytin"/>
    <property type="match status" value="1"/>
</dbReference>
<evidence type="ECO:0000256" key="3">
    <source>
        <dbReference type="ARBA" id="ARBA00022801"/>
    </source>
</evidence>
<dbReference type="Gene3D" id="2.40.10.10">
    <property type="entry name" value="Trypsin-like serine proteases"/>
    <property type="match status" value="1"/>
</dbReference>
<evidence type="ECO:0000256" key="5">
    <source>
        <dbReference type="ARBA" id="ARBA00023157"/>
    </source>
</evidence>
<proteinExistence type="inferred from homology"/>
<sequence length="257" mass="28187">MVGLKLLWLLAVIFAIGLVMGKEENRLVGGNTATERQFPYAVSLRRNGVHTCGGVIISRNYILTAARCVVKNIANNGIESYSPSEFKIRAGSLSLYDQGILAGVSEIKVHSNYTNMLNDVALLKLEEPLIFSDYIKPISLPYERPSLTAQVSVPGWGLHKTSGDVSRYLKYLSMEVVDNKECLSYLYGEDADARLLCLQFGHGGGICSGDIGGPAVYDGELVGLASFSIERCGSEYPDGFTNIAFFVRWIRENTDLK</sequence>
<comment type="similarity">
    <text evidence="1">Belongs to the peptidase S1 family.</text>
</comment>
<evidence type="ECO:0000256" key="1">
    <source>
        <dbReference type="ARBA" id="ARBA00007664"/>
    </source>
</evidence>
<name>A0A1I8NC12_MUSDO</name>
<dbReference type="PRINTS" id="PR00722">
    <property type="entry name" value="CHYMOTRYPSIN"/>
</dbReference>
<reference evidence="8" key="1">
    <citation type="submission" date="2020-05" db="UniProtKB">
        <authorList>
            <consortium name="EnsemblMetazoa"/>
        </authorList>
    </citation>
    <scope>IDENTIFICATION</scope>
    <source>
        <strain evidence="8">Aabys</strain>
    </source>
</reference>
<dbReference type="InterPro" id="IPR001254">
    <property type="entry name" value="Trypsin_dom"/>
</dbReference>
<dbReference type="CDD" id="cd00190">
    <property type="entry name" value="Tryp_SPc"/>
    <property type="match status" value="1"/>
</dbReference>
<keyword evidence="5" id="KW-1015">Disulfide bond</keyword>
<dbReference type="AlphaFoldDB" id="A0A1I8NC12"/>